<reference evidence="2" key="1">
    <citation type="submission" date="2020-08" db="EMBL/GenBank/DDBJ databases">
        <title>Genome public.</title>
        <authorList>
            <person name="Liu C."/>
            <person name="Sun Q."/>
        </authorList>
    </citation>
    <scope>NUCLEOTIDE SEQUENCE</scope>
    <source>
        <strain evidence="2">NSJ-52</strain>
    </source>
</reference>
<dbReference type="Pfam" id="PF01208">
    <property type="entry name" value="URO-D"/>
    <property type="match status" value="1"/>
</dbReference>
<dbReference type="InterPro" id="IPR000257">
    <property type="entry name" value="Uroporphyrinogen_deCOase"/>
</dbReference>
<name>A0A8J6MAW3_9FIRM</name>
<feature type="domain" description="Uroporphyrinogen decarboxylase (URO-D)" evidence="1">
    <location>
        <begin position="9"/>
        <end position="354"/>
    </location>
</feature>
<evidence type="ECO:0000313" key="2">
    <source>
        <dbReference type="EMBL" id="MBC5735486.1"/>
    </source>
</evidence>
<organism evidence="2 3">
    <name type="scientific">Lawsonibacter faecis</name>
    <dbReference type="NCBI Taxonomy" id="2763052"/>
    <lineage>
        <taxon>Bacteria</taxon>
        <taxon>Bacillati</taxon>
        <taxon>Bacillota</taxon>
        <taxon>Clostridia</taxon>
        <taxon>Eubacteriales</taxon>
        <taxon>Oscillospiraceae</taxon>
        <taxon>Lawsonibacter</taxon>
    </lineage>
</organism>
<dbReference type="RefSeq" id="WP_155145344.1">
    <property type="nucleotide sequence ID" value="NZ_JACOPQ010000001.1"/>
</dbReference>
<sequence>MKKSEMTGHERIEALYRKEMTDRVPVVHKGYAFCAKHVGIPVASVYRDPKASFECQKKTYADFGFDGGPFYTFVAYGAGEFGGKIEYKKDENSFGPEVSQRPIPADWEDFDIDSLQLPDPKTAGCVPHEMAFAKMQEAEGSEIAFICGTPFTHAANLFGVPNFLECVLIDPDMAHAALRKMTDHILQVAEYFIDTFGRGRVLARAVSPTESNALISPKILEEFSMPYVKELNSKVLAMGAKAVYIHMCGDHNLNLPQWAQVPFRQEGMRGMISVGKETALEDAAKFFPEDVICGNLDPAIIMNGTAEEVYKASCEIIEKGKALLPGRFEFMAGCEVGPGSPEENVRMMVKAVNDVGWY</sequence>
<dbReference type="Gene3D" id="3.20.20.210">
    <property type="match status" value="1"/>
</dbReference>
<dbReference type="InterPro" id="IPR052024">
    <property type="entry name" value="Methanogen_methyltrans"/>
</dbReference>
<dbReference type="PANTHER" id="PTHR47099:SF1">
    <property type="entry name" value="METHYLCOBAMIDE:COM METHYLTRANSFERASE MTBA"/>
    <property type="match status" value="1"/>
</dbReference>
<evidence type="ECO:0000259" key="1">
    <source>
        <dbReference type="Pfam" id="PF01208"/>
    </source>
</evidence>
<gene>
    <name evidence="2" type="ORF">H8S62_00505</name>
</gene>
<evidence type="ECO:0000313" key="3">
    <source>
        <dbReference type="Proteomes" id="UP000607645"/>
    </source>
</evidence>
<dbReference type="EMBL" id="JACOPQ010000001">
    <property type="protein sequence ID" value="MBC5735486.1"/>
    <property type="molecule type" value="Genomic_DNA"/>
</dbReference>
<dbReference type="InterPro" id="IPR038071">
    <property type="entry name" value="UROD/MetE-like_sf"/>
</dbReference>
<dbReference type="GO" id="GO:0006779">
    <property type="term" value="P:porphyrin-containing compound biosynthetic process"/>
    <property type="evidence" value="ECO:0007669"/>
    <property type="project" value="InterPro"/>
</dbReference>
<keyword evidence="3" id="KW-1185">Reference proteome</keyword>
<dbReference type="GO" id="GO:0004853">
    <property type="term" value="F:uroporphyrinogen decarboxylase activity"/>
    <property type="evidence" value="ECO:0007669"/>
    <property type="project" value="InterPro"/>
</dbReference>
<dbReference type="SUPFAM" id="SSF51726">
    <property type="entry name" value="UROD/MetE-like"/>
    <property type="match status" value="1"/>
</dbReference>
<proteinExistence type="predicted"/>
<dbReference type="AlphaFoldDB" id="A0A8J6MAW3"/>
<protein>
    <recommendedName>
        <fullName evidence="1">Uroporphyrinogen decarboxylase (URO-D) domain-containing protein</fullName>
    </recommendedName>
</protein>
<dbReference type="PANTHER" id="PTHR47099">
    <property type="entry name" value="METHYLCOBAMIDE:COM METHYLTRANSFERASE MTBA"/>
    <property type="match status" value="1"/>
</dbReference>
<dbReference type="Proteomes" id="UP000607645">
    <property type="component" value="Unassembled WGS sequence"/>
</dbReference>
<comment type="caution">
    <text evidence="2">The sequence shown here is derived from an EMBL/GenBank/DDBJ whole genome shotgun (WGS) entry which is preliminary data.</text>
</comment>
<accession>A0A8J6MAW3</accession>